<organism evidence="1 2">
    <name type="scientific">Galerina marginata (strain CBS 339.88)</name>
    <dbReference type="NCBI Taxonomy" id="685588"/>
    <lineage>
        <taxon>Eukaryota</taxon>
        <taxon>Fungi</taxon>
        <taxon>Dikarya</taxon>
        <taxon>Basidiomycota</taxon>
        <taxon>Agaricomycotina</taxon>
        <taxon>Agaricomycetes</taxon>
        <taxon>Agaricomycetidae</taxon>
        <taxon>Agaricales</taxon>
        <taxon>Agaricineae</taxon>
        <taxon>Strophariaceae</taxon>
        <taxon>Galerina</taxon>
    </lineage>
</organism>
<gene>
    <name evidence="1" type="ORF">GALMADRAFT_249670</name>
</gene>
<dbReference type="Proteomes" id="UP000027222">
    <property type="component" value="Unassembled WGS sequence"/>
</dbReference>
<protein>
    <submittedName>
        <fullName evidence="1">Uncharacterized protein</fullName>
    </submittedName>
</protein>
<evidence type="ECO:0000313" key="2">
    <source>
        <dbReference type="Proteomes" id="UP000027222"/>
    </source>
</evidence>
<sequence length="91" mass="9644">MPTSGDIDVDAFPTTADSASTCVNTAGASTNAYVADPGDATLPPPPPPTSVCLMYPRLDRRVSIRPPTTLERDEWVFAQGIKGKGNRVARL</sequence>
<reference evidence="2" key="1">
    <citation type="journal article" date="2014" name="Proc. Natl. Acad. Sci. U.S.A.">
        <title>Extensive sampling of basidiomycete genomes demonstrates inadequacy of the white-rot/brown-rot paradigm for wood decay fungi.</title>
        <authorList>
            <person name="Riley R."/>
            <person name="Salamov A.A."/>
            <person name="Brown D.W."/>
            <person name="Nagy L.G."/>
            <person name="Floudas D."/>
            <person name="Held B.W."/>
            <person name="Levasseur A."/>
            <person name="Lombard V."/>
            <person name="Morin E."/>
            <person name="Otillar R."/>
            <person name="Lindquist E.A."/>
            <person name="Sun H."/>
            <person name="LaButti K.M."/>
            <person name="Schmutz J."/>
            <person name="Jabbour D."/>
            <person name="Luo H."/>
            <person name="Baker S.E."/>
            <person name="Pisabarro A.G."/>
            <person name="Walton J.D."/>
            <person name="Blanchette R.A."/>
            <person name="Henrissat B."/>
            <person name="Martin F."/>
            <person name="Cullen D."/>
            <person name="Hibbett D.S."/>
            <person name="Grigoriev I.V."/>
        </authorList>
    </citation>
    <scope>NUCLEOTIDE SEQUENCE [LARGE SCALE GENOMIC DNA]</scope>
    <source>
        <strain evidence="2">CBS 339.88</strain>
    </source>
</reference>
<keyword evidence="2" id="KW-1185">Reference proteome</keyword>
<dbReference type="AlphaFoldDB" id="A0A067SV11"/>
<accession>A0A067SV11</accession>
<evidence type="ECO:0000313" key="1">
    <source>
        <dbReference type="EMBL" id="KDR74780.1"/>
    </source>
</evidence>
<dbReference type="EMBL" id="KL142382">
    <property type="protein sequence ID" value="KDR74780.1"/>
    <property type="molecule type" value="Genomic_DNA"/>
</dbReference>
<proteinExistence type="predicted"/>
<dbReference type="HOGENOM" id="CLU_2427162_0_0_1"/>
<name>A0A067SV11_GALM3</name>